<organism evidence="8 9">
    <name type="scientific">Thlaspi arvense</name>
    <name type="common">Field penny-cress</name>
    <dbReference type="NCBI Taxonomy" id="13288"/>
    <lineage>
        <taxon>Eukaryota</taxon>
        <taxon>Viridiplantae</taxon>
        <taxon>Streptophyta</taxon>
        <taxon>Embryophyta</taxon>
        <taxon>Tracheophyta</taxon>
        <taxon>Spermatophyta</taxon>
        <taxon>Magnoliopsida</taxon>
        <taxon>eudicotyledons</taxon>
        <taxon>Gunneridae</taxon>
        <taxon>Pentapetalae</taxon>
        <taxon>rosids</taxon>
        <taxon>malvids</taxon>
        <taxon>Brassicales</taxon>
        <taxon>Brassicaceae</taxon>
        <taxon>Thlaspideae</taxon>
        <taxon>Thlaspi</taxon>
    </lineage>
</organism>
<keyword evidence="6" id="KW-0472">Membrane</keyword>
<dbReference type="GO" id="GO:0030246">
    <property type="term" value="F:carbohydrate binding"/>
    <property type="evidence" value="ECO:0007669"/>
    <property type="project" value="UniProtKB-KW"/>
</dbReference>
<dbReference type="Proteomes" id="UP000836841">
    <property type="component" value="Unassembled WGS sequence"/>
</dbReference>
<dbReference type="SUPFAM" id="SSF56112">
    <property type="entry name" value="Protein kinase-like (PK-like)"/>
    <property type="match status" value="1"/>
</dbReference>
<dbReference type="Pfam" id="PF00139">
    <property type="entry name" value="Lectin_legB"/>
    <property type="match status" value="1"/>
</dbReference>
<dbReference type="InterPro" id="IPR050258">
    <property type="entry name" value="Leguminous_Lectin"/>
</dbReference>
<protein>
    <recommendedName>
        <fullName evidence="7">Legume lectin domain-containing protein</fullName>
    </recommendedName>
</protein>
<dbReference type="InterPro" id="IPR017441">
    <property type="entry name" value="Protein_kinase_ATP_BS"/>
</dbReference>
<dbReference type="PANTHER" id="PTHR32401:SF49">
    <property type="entry name" value="OS10G0129200 PROTEIN"/>
    <property type="match status" value="1"/>
</dbReference>
<evidence type="ECO:0000313" key="9">
    <source>
        <dbReference type="Proteomes" id="UP000836841"/>
    </source>
</evidence>
<comment type="catalytic activity">
    <reaction evidence="3">
        <text>L-threonyl-[protein] + ATP = O-phospho-L-threonyl-[protein] + ADP + H(+)</text>
        <dbReference type="Rhea" id="RHEA:46608"/>
        <dbReference type="Rhea" id="RHEA-COMP:11060"/>
        <dbReference type="Rhea" id="RHEA-COMP:11605"/>
        <dbReference type="ChEBI" id="CHEBI:15378"/>
        <dbReference type="ChEBI" id="CHEBI:30013"/>
        <dbReference type="ChEBI" id="CHEBI:30616"/>
        <dbReference type="ChEBI" id="CHEBI:61977"/>
        <dbReference type="ChEBI" id="CHEBI:456216"/>
        <dbReference type="EC" id="2.7.11.1"/>
    </reaction>
</comment>
<dbReference type="GO" id="GO:0005524">
    <property type="term" value="F:ATP binding"/>
    <property type="evidence" value="ECO:0007669"/>
    <property type="project" value="UniProtKB-UniRule"/>
</dbReference>
<evidence type="ECO:0000259" key="7">
    <source>
        <dbReference type="Pfam" id="PF00139"/>
    </source>
</evidence>
<gene>
    <name evidence="8" type="ORF">TAV2_LOCUS4900</name>
</gene>
<dbReference type="Gene3D" id="3.30.200.20">
    <property type="entry name" value="Phosphorylase Kinase, domain 1"/>
    <property type="match status" value="1"/>
</dbReference>
<evidence type="ECO:0000256" key="1">
    <source>
        <dbReference type="ARBA" id="ARBA00007606"/>
    </source>
</evidence>
<feature type="binding site" evidence="5">
    <location>
        <position position="258"/>
    </location>
    <ligand>
        <name>ATP</name>
        <dbReference type="ChEBI" id="CHEBI:30616"/>
    </ligand>
</feature>
<evidence type="ECO:0000256" key="5">
    <source>
        <dbReference type="PROSITE-ProRule" id="PRU10141"/>
    </source>
</evidence>
<name>A0AAU9RID6_THLAR</name>
<dbReference type="GO" id="GO:0004674">
    <property type="term" value="F:protein serine/threonine kinase activity"/>
    <property type="evidence" value="ECO:0007669"/>
    <property type="project" value="UniProtKB-EC"/>
</dbReference>
<keyword evidence="6" id="KW-0812">Transmembrane</keyword>
<dbReference type="Gene3D" id="2.60.120.200">
    <property type="match status" value="1"/>
</dbReference>
<dbReference type="AlphaFoldDB" id="A0AAU9RID6"/>
<dbReference type="PROSITE" id="PS00107">
    <property type="entry name" value="PROTEIN_KINASE_ATP"/>
    <property type="match status" value="1"/>
</dbReference>
<dbReference type="PROSITE" id="PS00307">
    <property type="entry name" value="LECTIN_LEGUME_BETA"/>
    <property type="match status" value="1"/>
</dbReference>
<dbReference type="SUPFAM" id="SSF49899">
    <property type="entry name" value="Concanavalin A-like lectins/glucanases"/>
    <property type="match status" value="1"/>
</dbReference>
<sequence length="265" mass="29131">MNNGLAFFLAPVGGNLNSGGAMGLPTSSFLAVEFDTYQNSWDPQNINPVTHVGININSFTSTITAIWYNDMPHGIENEAWISYDSGSKNLSVIFAGFKNNTRIKRSLHLLVDLSYLPEWVQFGFSASTGSGFEKNSVKSWQFTTRNLESPPPLSLGKNKGKKNRWALAVGLAVGLCALVGLIGFGLWKKRRGKEEETFGFDLSMNSEFERGSGPKKFSYNQLSRSTNYFAEECKLGGGGFGGICKGFLRELNFYVAVKRISKGSK</sequence>
<keyword evidence="2" id="KW-0430">Lectin</keyword>
<dbReference type="InterPro" id="IPR013320">
    <property type="entry name" value="ConA-like_dom_sf"/>
</dbReference>
<dbReference type="PANTHER" id="PTHR32401">
    <property type="entry name" value="CONCANAVALIN A-LIKE LECTIN FAMILY PROTEIN"/>
    <property type="match status" value="1"/>
</dbReference>
<feature type="domain" description="Legume lectin" evidence="7">
    <location>
        <begin position="3"/>
        <end position="147"/>
    </location>
</feature>
<evidence type="ECO:0000256" key="2">
    <source>
        <dbReference type="ARBA" id="ARBA00022734"/>
    </source>
</evidence>
<dbReference type="EMBL" id="CAJVSB020000230">
    <property type="protein sequence ID" value="CAH2042930.1"/>
    <property type="molecule type" value="Genomic_DNA"/>
</dbReference>
<evidence type="ECO:0000256" key="4">
    <source>
        <dbReference type="ARBA" id="ARBA00048679"/>
    </source>
</evidence>
<comment type="similarity">
    <text evidence="1">Belongs to the leguminous lectin family.</text>
</comment>
<dbReference type="InterPro" id="IPR011009">
    <property type="entry name" value="Kinase-like_dom_sf"/>
</dbReference>
<comment type="caution">
    <text evidence="8">The sequence shown here is derived from an EMBL/GenBank/DDBJ whole genome shotgun (WGS) entry which is preliminary data.</text>
</comment>
<accession>A0AAU9RID6</accession>
<evidence type="ECO:0000256" key="3">
    <source>
        <dbReference type="ARBA" id="ARBA00047899"/>
    </source>
</evidence>
<dbReference type="InterPro" id="IPR001220">
    <property type="entry name" value="Legume_lectin_dom"/>
</dbReference>
<feature type="transmembrane region" description="Helical" evidence="6">
    <location>
        <begin position="165"/>
        <end position="187"/>
    </location>
</feature>
<proteinExistence type="inferred from homology"/>
<dbReference type="PROSITE" id="PS00308">
    <property type="entry name" value="LECTIN_LEGUME_ALPHA"/>
    <property type="match status" value="1"/>
</dbReference>
<dbReference type="InterPro" id="IPR019825">
    <property type="entry name" value="Lectin_legB_Mn/Ca_BS"/>
</dbReference>
<evidence type="ECO:0000256" key="6">
    <source>
        <dbReference type="SAM" id="Phobius"/>
    </source>
</evidence>
<keyword evidence="6" id="KW-1133">Transmembrane helix</keyword>
<reference evidence="8 9" key="1">
    <citation type="submission" date="2022-03" db="EMBL/GenBank/DDBJ databases">
        <authorList>
            <person name="Nunn A."/>
            <person name="Chopra R."/>
            <person name="Nunn A."/>
            <person name="Contreras Garrido A."/>
        </authorList>
    </citation>
    <scope>NUCLEOTIDE SEQUENCE [LARGE SCALE GENOMIC DNA]</scope>
</reference>
<comment type="catalytic activity">
    <reaction evidence="4">
        <text>L-seryl-[protein] + ATP = O-phospho-L-seryl-[protein] + ADP + H(+)</text>
        <dbReference type="Rhea" id="RHEA:17989"/>
        <dbReference type="Rhea" id="RHEA-COMP:9863"/>
        <dbReference type="Rhea" id="RHEA-COMP:11604"/>
        <dbReference type="ChEBI" id="CHEBI:15378"/>
        <dbReference type="ChEBI" id="CHEBI:29999"/>
        <dbReference type="ChEBI" id="CHEBI:30616"/>
        <dbReference type="ChEBI" id="CHEBI:83421"/>
        <dbReference type="ChEBI" id="CHEBI:456216"/>
        <dbReference type="EC" id="2.7.11.1"/>
    </reaction>
</comment>
<keyword evidence="5" id="KW-0067">ATP-binding</keyword>
<keyword evidence="9" id="KW-1185">Reference proteome</keyword>
<dbReference type="InterPro" id="IPR000985">
    <property type="entry name" value="Lectin_LegA_CS"/>
</dbReference>
<keyword evidence="5" id="KW-0547">Nucleotide-binding</keyword>
<evidence type="ECO:0000313" key="8">
    <source>
        <dbReference type="EMBL" id="CAH2042930.1"/>
    </source>
</evidence>